<name>A0ABS8RHI3_DATST</name>
<dbReference type="EMBL" id="JACEIK010000010">
    <property type="protein sequence ID" value="MCD7446312.1"/>
    <property type="molecule type" value="Genomic_DNA"/>
</dbReference>
<proteinExistence type="predicted"/>
<organism evidence="2 3">
    <name type="scientific">Datura stramonium</name>
    <name type="common">Jimsonweed</name>
    <name type="synonym">Common thornapple</name>
    <dbReference type="NCBI Taxonomy" id="4076"/>
    <lineage>
        <taxon>Eukaryota</taxon>
        <taxon>Viridiplantae</taxon>
        <taxon>Streptophyta</taxon>
        <taxon>Embryophyta</taxon>
        <taxon>Tracheophyta</taxon>
        <taxon>Spermatophyta</taxon>
        <taxon>Magnoliopsida</taxon>
        <taxon>eudicotyledons</taxon>
        <taxon>Gunneridae</taxon>
        <taxon>Pentapetalae</taxon>
        <taxon>asterids</taxon>
        <taxon>lamiids</taxon>
        <taxon>Solanales</taxon>
        <taxon>Solanaceae</taxon>
        <taxon>Solanoideae</taxon>
        <taxon>Datureae</taxon>
        <taxon>Datura</taxon>
    </lineage>
</organism>
<feature type="region of interest" description="Disordered" evidence="1">
    <location>
        <begin position="72"/>
        <end position="108"/>
    </location>
</feature>
<accession>A0ABS8RHI3</accession>
<evidence type="ECO:0000256" key="1">
    <source>
        <dbReference type="SAM" id="MobiDB-lite"/>
    </source>
</evidence>
<feature type="compositionally biased region" description="Basic and acidic residues" evidence="1">
    <location>
        <begin position="87"/>
        <end position="106"/>
    </location>
</feature>
<gene>
    <name evidence="2" type="ORF">HAX54_000122</name>
</gene>
<comment type="caution">
    <text evidence="2">The sequence shown here is derived from an EMBL/GenBank/DDBJ whole genome shotgun (WGS) entry which is preliminary data.</text>
</comment>
<protein>
    <submittedName>
        <fullName evidence="2">Uncharacterized protein</fullName>
    </submittedName>
</protein>
<dbReference type="Proteomes" id="UP000823775">
    <property type="component" value="Unassembled WGS sequence"/>
</dbReference>
<keyword evidence="3" id="KW-1185">Reference proteome</keyword>
<sequence>MKKFFADDYKTWWSKMHGNFLDGYLQTLMDAARPISTKLSEVAHQECSNAVPHTGNPSTPMGGKGSFSLSVAAHVSKKRSSQGESNSSHEDRCWKKVRTHSEKSGDADLAVAEIHDSVDSPSRTLVVLIK</sequence>
<evidence type="ECO:0000313" key="3">
    <source>
        <dbReference type="Proteomes" id="UP000823775"/>
    </source>
</evidence>
<reference evidence="2 3" key="1">
    <citation type="journal article" date="2021" name="BMC Genomics">
        <title>Datura genome reveals duplications of psychoactive alkaloid biosynthetic genes and high mutation rate following tissue culture.</title>
        <authorList>
            <person name="Rajewski A."/>
            <person name="Carter-House D."/>
            <person name="Stajich J."/>
            <person name="Litt A."/>
        </authorList>
    </citation>
    <scope>NUCLEOTIDE SEQUENCE [LARGE SCALE GENOMIC DNA]</scope>
    <source>
        <strain evidence="2">AR-01</strain>
    </source>
</reference>
<evidence type="ECO:0000313" key="2">
    <source>
        <dbReference type="EMBL" id="MCD7446312.1"/>
    </source>
</evidence>